<accession>A0AAD8JJ50</accession>
<evidence type="ECO:0000313" key="2">
    <source>
        <dbReference type="Proteomes" id="UP001237642"/>
    </source>
</evidence>
<reference evidence="1" key="1">
    <citation type="submission" date="2023-02" db="EMBL/GenBank/DDBJ databases">
        <title>Genome of toxic invasive species Heracleum sosnowskyi carries increased number of genes despite the absence of recent whole-genome duplications.</title>
        <authorList>
            <person name="Schelkunov M."/>
            <person name="Shtratnikova V."/>
            <person name="Makarenko M."/>
            <person name="Klepikova A."/>
            <person name="Omelchenko D."/>
            <person name="Novikova G."/>
            <person name="Obukhova E."/>
            <person name="Bogdanov V."/>
            <person name="Penin A."/>
            <person name="Logacheva M."/>
        </authorList>
    </citation>
    <scope>NUCLEOTIDE SEQUENCE</scope>
    <source>
        <strain evidence="1">Hsosn_3</strain>
        <tissue evidence="1">Leaf</tissue>
    </source>
</reference>
<gene>
    <name evidence="1" type="ORF">POM88_004328</name>
</gene>
<name>A0AAD8JJ50_9APIA</name>
<dbReference type="Proteomes" id="UP001237642">
    <property type="component" value="Unassembled WGS sequence"/>
</dbReference>
<dbReference type="InterPro" id="IPR009003">
    <property type="entry name" value="Peptidase_S1_PA"/>
</dbReference>
<dbReference type="EMBL" id="JAUIZM010000001">
    <property type="protein sequence ID" value="KAK1404723.1"/>
    <property type="molecule type" value="Genomic_DNA"/>
</dbReference>
<proteinExistence type="predicted"/>
<protein>
    <submittedName>
        <fullName evidence="1">Uncharacterized protein</fullName>
    </submittedName>
</protein>
<sequence length="109" mass="12332">MLRATVKVVMEHAVCTGTIVGQKDEKSLVLTTAHSIPNWMDIPHMNTVLAVQFYETVDPEPCRVVKFERRTDIMLLVVDPKEYTIKLASEGEWGLVESQLIGARCHPLR</sequence>
<reference evidence="1" key="2">
    <citation type="submission" date="2023-05" db="EMBL/GenBank/DDBJ databases">
        <authorList>
            <person name="Schelkunov M.I."/>
        </authorList>
    </citation>
    <scope>NUCLEOTIDE SEQUENCE</scope>
    <source>
        <strain evidence="1">Hsosn_3</strain>
        <tissue evidence="1">Leaf</tissue>
    </source>
</reference>
<keyword evidence="2" id="KW-1185">Reference proteome</keyword>
<evidence type="ECO:0000313" key="1">
    <source>
        <dbReference type="EMBL" id="KAK1404723.1"/>
    </source>
</evidence>
<dbReference type="AlphaFoldDB" id="A0AAD8JJ50"/>
<dbReference type="SUPFAM" id="SSF50494">
    <property type="entry name" value="Trypsin-like serine proteases"/>
    <property type="match status" value="1"/>
</dbReference>
<comment type="caution">
    <text evidence="1">The sequence shown here is derived from an EMBL/GenBank/DDBJ whole genome shotgun (WGS) entry which is preliminary data.</text>
</comment>
<organism evidence="1 2">
    <name type="scientific">Heracleum sosnowskyi</name>
    <dbReference type="NCBI Taxonomy" id="360622"/>
    <lineage>
        <taxon>Eukaryota</taxon>
        <taxon>Viridiplantae</taxon>
        <taxon>Streptophyta</taxon>
        <taxon>Embryophyta</taxon>
        <taxon>Tracheophyta</taxon>
        <taxon>Spermatophyta</taxon>
        <taxon>Magnoliopsida</taxon>
        <taxon>eudicotyledons</taxon>
        <taxon>Gunneridae</taxon>
        <taxon>Pentapetalae</taxon>
        <taxon>asterids</taxon>
        <taxon>campanulids</taxon>
        <taxon>Apiales</taxon>
        <taxon>Apiaceae</taxon>
        <taxon>Apioideae</taxon>
        <taxon>apioid superclade</taxon>
        <taxon>Tordylieae</taxon>
        <taxon>Tordyliinae</taxon>
        <taxon>Heracleum</taxon>
    </lineage>
</organism>